<dbReference type="EMBL" id="BSYR01000036">
    <property type="protein sequence ID" value="GMJ02765.1"/>
    <property type="molecule type" value="Genomic_DNA"/>
</dbReference>
<comment type="caution">
    <text evidence="2">The sequence shown here is derived from an EMBL/GenBank/DDBJ whole genome shotgun (WGS) entry which is preliminary data.</text>
</comment>
<dbReference type="PANTHER" id="PTHR35112">
    <property type="entry name" value="OS08G0360500 PROTEIN"/>
    <property type="match status" value="1"/>
</dbReference>
<dbReference type="OrthoDB" id="2016723at2759"/>
<organism evidence="2 3">
    <name type="scientific">Hibiscus trionum</name>
    <name type="common">Flower of an hour</name>
    <dbReference type="NCBI Taxonomy" id="183268"/>
    <lineage>
        <taxon>Eukaryota</taxon>
        <taxon>Viridiplantae</taxon>
        <taxon>Streptophyta</taxon>
        <taxon>Embryophyta</taxon>
        <taxon>Tracheophyta</taxon>
        <taxon>Spermatophyta</taxon>
        <taxon>Magnoliopsida</taxon>
        <taxon>eudicotyledons</taxon>
        <taxon>Gunneridae</taxon>
        <taxon>Pentapetalae</taxon>
        <taxon>rosids</taxon>
        <taxon>malvids</taxon>
        <taxon>Malvales</taxon>
        <taxon>Malvaceae</taxon>
        <taxon>Malvoideae</taxon>
        <taxon>Hibiscus</taxon>
    </lineage>
</organism>
<sequence>MLKMAEKINMFIKKRISDLDWRFLLFIILPFSILLCVALSSTPSVDYFLPLRSFIFTTSNVSDFTGSSPVGCADRTHSANVTDDKLRQSRIAVCLVGGARRFELTGPSIIERVLKEYPNADLFLHCPLDKNAFKLSLLKTAPRLASVRIFDQRLVPQTAEQVRVLTAANSPNGIQGLLQYFNLVEGCLTMIESHQKQHNFTYDWIVRTRVDGYWNAPLHPQNFVAGRYTVPSGSVYGGLNDRLGIGDFHTSKVALSRLSLIPKLDSAGYRRLNSESAFKAQLTTLNISYVENRLPFCVVTDRTYQFPPTHTGVPVAALSSRGPLSGTKCRPCSPVCKGRCVADVMSSLHKRWSWTDWSNGTIELCDAHGGWEEQWETIFDNVAGKKLAARRRQVKDLMFEECVGDFREMKKKAVNWEAPAPEEICGLGLKMRPIQ</sequence>
<evidence type="ECO:0000313" key="2">
    <source>
        <dbReference type="EMBL" id="GMJ02765.1"/>
    </source>
</evidence>
<evidence type="ECO:0000313" key="3">
    <source>
        <dbReference type="Proteomes" id="UP001165190"/>
    </source>
</evidence>
<gene>
    <name evidence="2" type="ORF">HRI_003945700</name>
</gene>
<feature type="domain" description="DUF7796" evidence="1">
    <location>
        <begin position="87"/>
        <end position="430"/>
    </location>
</feature>
<accession>A0A9W7IUB6</accession>
<dbReference type="PANTHER" id="PTHR35112:SF1">
    <property type="entry name" value="RING_FYVE_PHD ZINC FINGER SUPERFAMILY PROTEIN"/>
    <property type="match status" value="1"/>
</dbReference>
<protein>
    <recommendedName>
        <fullName evidence="1">DUF7796 domain-containing protein</fullName>
    </recommendedName>
</protein>
<dbReference type="Proteomes" id="UP001165190">
    <property type="component" value="Unassembled WGS sequence"/>
</dbReference>
<evidence type="ECO:0000259" key="1">
    <source>
        <dbReference type="Pfam" id="PF25072"/>
    </source>
</evidence>
<dbReference type="AlphaFoldDB" id="A0A9W7IUB6"/>
<reference evidence="2" key="1">
    <citation type="submission" date="2023-05" db="EMBL/GenBank/DDBJ databases">
        <title>Genome and transcriptome analyses reveal genes involved in the formation of fine ridges on petal epidermal cells in Hibiscus trionum.</title>
        <authorList>
            <person name="Koshimizu S."/>
            <person name="Masuda S."/>
            <person name="Ishii T."/>
            <person name="Shirasu K."/>
            <person name="Hoshino A."/>
            <person name="Arita M."/>
        </authorList>
    </citation>
    <scope>NUCLEOTIDE SEQUENCE</scope>
    <source>
        <strain evidence="2">Hamamatsu line</strain>
    </source>
</reference>
<proteinExistence type="predicted"/>
<dbReference type="Pfam" id="PF25072">
    <property type="entry name" value="DUF7796"/>
    <property type="match status" value="1"/>
</dbReference>
<name>A0A9W7IUB6_HIBTR</name>
<keyword evidence="3" id="KW-1185">Reference proteome</keyword>
<dbReference type="InterPro" id="IPR056698">
    <property type="entry name" value="DUF7796"/>
</dbReference>